<dbReference type="InterPro" id="IPR027417">
    <property type="entry name" value="P-loop_NTPase"/>
</dbReference>
<dbReference type="NCBIfam" id="NF003828">
    <property type="entry name" value="PRK05416.1"/>
    <property type="match status" value="1"/>
</dbReference>
<evidence type="ECO:0008006" key="7">
    <source>
        <dbReference type="Google" id="ProtNLM"/>
    </source>
</evidence>
<accession>W1WHL1</accession>
<proteinExistence type="inferred from homology"/>
<organism evidence="6">
    <name type="scientific">human gut metagenome</name>
    <dbReference type="NCBI Taxonomy" id="408170"/>
    <lineage>
        <taxon>unclassified sequences</taxon>
        <taxon>metagenomes</taxon>
        <taxon>organismal metagenomes</taxon>
    </lineage>
</organism>
<dbReference type="Pfam" id="PF03668">
    <property type="entry name" value="RapZ-like_N"/>
    <property type="match status" value="1"/>
</dbReference>
<dbReference type="AlphaFoldDB" id="W1WHL1"/>
<keyword evidence="3" id="KW-0342">GTP-binding</keyword>
<dbReference type="Gene3D" id="3.40.50.300">
    <property type="entry name" value="P-loop containing nucleotide triphosphate hydrolases"/>
    <property type="match status" value="1"/>
</dbReference>
<dbReference type="InterPro" id="IPR053931">
    <property type="entry name" value="RapZ_C"/>
</dbReference>
<feature type="domain" description="RapZ C-terminal" evidence="5">
    <location>
        <begin position="165"/>
        <end position="283"/>
    </location>
</feature>
<feature type="domain" description="RapZ-like N-terminal" evidence="4">
    <location>
        <begin position="1"/>
        <end position="156"/>
    </location>
</feature>
<dbReference type="InterPro" id="IPR053930">
    <property type="entry name" value="RapZ-like_N"/>
</dbReference>
<keyword evidence="1" id="KW-0547">Nucleotide-binding</keyword>
<reference evidence="6" key="1">
    <citation type="submission" date="2013-12" db="EMBL/GenBank/DDBJ databases">
        <title>A Varibaculum cambriense genome reconstructed from a premature infant gut community with otherwise low bacterial novelty that shifts toward anaerobic metabolism during the third week of life.</title>
        <authorList>
            <person name="Brown C.T."/>
            <person name="Sharon I."/>
            <person name="Thomas B.C."/>
            <person name="Castelle C.J."/>
            <person name="Morowitz M.J."/>
            <person name="Banfield J.F."/>
        </authorList>
    </citation>
    <scope>NUCLEOTIDE SEQUENCE</scope>
</reference>
<dbReference type="SUPFAM" id="SSF52540">
    <property type="entry name" value="P-loop containing nucleoside triphosphate hydrolases"/>
    <property type="match status" value="1"/>
</dbReference>
<evidence type="ECO:0000256" key="3">
    <source>
        <dbReference type="ARBA" id="ARBA00023134"/>
    </source>
</evidence>
<gene>
    <name evidence="6" type="ORF">Q604_UNBc4C00044G0013</name>
</gene>
<evidence type="ECO:0000259" key="5">
    <source>
        <dbReference type="Pfam" id="PF22740"/>
    </source>
</evidence>
<dbReference type="InterPro" id="IPR005337">
    <property type="entry name" value="RapZ-like"/>
</dbReference>
<evidence type="ECO:0000259" key="4">
    <source>
        <dbReference type="Pfam" id="PF03668"/>
    </source>
</evidence>
<dbReference type="PANTHER" id="PTHR30448:SF0">
    <property type="entry name" value="RNASE ADAPTER PROTEIN RAPZ"/>
    <property type="match status" value="1"/>
</dbReference>
<dbReference type="GO" id="GO:0005524">
    <property type="term" value="F:ATP binding"/>
    <property type="evidence" value="ECO:0007669"/>
    <property type="project" value="UniProtKB-KW"/>
</dbReference>
<sequence length="310" mass="35687">MRFVIVTGLSGAGKTQATRALEDLGYFCVDNLPPKLIPKFAEACMQSNGNIEKVALVIDIRGGVFFDDFFGSIKYLKDNEFEYEILFLEATDEVLIKRFKETRRSHPLSPDGRVLTGITLERDKLREIKNAADMIIDTTKYEIRHLREKINESYGDNTYPEKQLTVTVLSFGFKYGIPVDSDLVFDVRFIPNPFYIPELKQYSGNDEPVKDYVLKQIETKTFIEKLMDMLRYLIPNYIKEGKRQLIISIGCTGGRHRSVAIANELYERLNSESYNSKIEHRDVTEDLHKGEKKLWEYEIGLNQGLKLSVG</sequence>
<protein>
    <recommendedName>
        <fullName evidence="7">Nucleotide-binding protein</fullName>
    </recommendedName>
</protein>
<dbReference type="EMBL" id="AZMM01018825">
    <property type="protein sequence ID" value="ETJ16595.1"/>
    <property type="molecule type" value="Genomic_DNA"/>
</dbReference>
<dbReference type="PIRSF" id="PIRSF005052">
    <property type="entry name" value="P-loopkin"/>
    <property type="match status" value="1"/>
</dbReference>
<dbReference type="HAMAP" id="MF_00636">
    <property type="entry name" value="RapZ_like"/>
    <property type="match status" value="1"/>
</dbReference>
<comment type="caution">
    <text evidence="6">The sequence shown here is derived from an EMBL/GenBank/DDBJ whole genome shotgun (WGS) entry which is preliminary data.</text>
</comment>
<dbReference type="PANTHER" id="PTHR30448">
    <property type="entry name" value="RNASE ADAPTER PROTEIN RAPZ"/>
    <property type="match status" value="1"/>
</dbReference>
<evidence type="ECO:0000256" key="2">
    <source>
        <dbReference type="ARBA" id="ARBA00022840"/>
    </source>
</evidence>
<dbReference type="GO" id="GO:0005525">
    <property type="term" value="F:GTP binding"/>
    <property type="evidence" value="ECO:0007669"/>
    <property type="project" value="UniProtKB-KW"/>
</dbReference>
<evidence type="ECO:0000313" key="6">
    <source>
        <dbReference type="EMBL" id="ETJ16595.1"/>
    </source>
</evidence>
<evidence type="ECO:0000256" key="1">
    <source>
        <dbReference type="ARBA" id="ARBA00022741"/>
    </source>
</evidence>
<name>W1WHL1_9ZZZZ</name>
<dbReference type="Pfam" id="PF22740">
    <property type="entry name" value="PapZ_C"/>
    <property type="match status" value="1"/>
</dbReference>
<keyword evidence="2" id="KW-0067">ATP-binding</keyword>